<reference evidence="3 4" key="1">
    <citation type="submission" date="2019-02" db="EMBL/GenBank/DDBJ databases">
        <authorList>
            <consortium name="Pathogen Informatics"/>
        </authorList>
    </citation>
    <scope>NUCLEOTIDE SEQUENCE [LARGE SCALE GENOMIC DNA]</scope>
    <source>
        <strain evidence="3 4">3012STDY7089603</strain>
    </source>
</reference>
<gene>
    <name evidence="3" type="ORF">NCTC13150_01050</name>
</gene>
<protein>
    <submittedName>
        <fullName evidence="3">D-amino acid dehydrogenase small subunit</fullName>
    </submittedName>
</protein>
<evidence type="ECO:0000259" key="2">
    <source>
        <dbReference type="Pfam" id="PF21688"/>
    </source>
</evidence>
<dbReference type="Pfam" id="PF01494">
    <property type="entry name" value="FAD_binding_3"/>
    <property type="match status" value="1"/>
</dbReference>
<accession>A0A8H2M5I6</accession>
<dbReference type="InterPro" id="IPR002938">
    <property type="entry name" value="FAD-bd"/>
</dbReference>
<evidence type="ECO:0000313" key="3">
    <source>
        <dbReference type="EMBL" id="VFB16501.1"/>
    </source>
</evidence>
<evidence type="ECO:0000259" key="1">
    <source>
        <dbReference type="Pfam" id="PF01494"/>
    </source>
</evidence>
<dbReference type="PANTHER" id="PTHR42842">
    <property type="entry name" value="FAD/NAD(P)-BINDING OXIDOREDUCTASE"/>
    <property type="match status" value="1"/>
</dbReference>
<comment type="caution">
    <text evidence="3">The sequence shown here is derived from an EMBL/GenBank/DDBJ whole genome shotgun (WGS) entry which is preliminary data.</text>
</comment>
<feature type="domain" description="FAD-dependent protein C-terminal" evidence="2">
    <location>
        <begin position="270"/>
        <end position="464"/>
    </location>
</feature>
<dbReference type="Proteomes" id="UP000377798">
    <property type="component" value="Unassembled WGS sequence"/>
</dbReference>
<dbReference type="InterPro" id="IPR049516">
    <property type="entry name" value="FAD-depend_C"/>
</dbReference>
<dbReference type="PIRSF" id="PIRSF038984">
    <property type="entry name" value="FAD_binding_protein"/>
    <property type="match status" value="1"/>
</dbReference>
<dbReference type="AlphaFoldDB" id="A0A8H2M5I6"/>
<dbReference type="RefSeq" id="WP_131749118.1">
    <property type="nucleotide sequence ID" value="NZ_CAACYI010000001.1"/>
</dbReference>
<organism evidence="3 4">
    <name type="scientific">Urinicoccus massiliensis</name>
    <dbReference type="NCBI Taxonomy" id="1723382"/>
    <lineage>
        <taxon>Bacteria</taxon>
        <taxon>Bacillati</taxon>
        <taxon>Bacillota</taxon>
        <taxon>Tissierellia</taxon>
        <taxon>Tissierellales</taxon>
        <taxon>Peptoniphilaceae</taxon>
        <taxon>Urinicoccus</taxon>
    </lineage>
</organism>
<dbReference type="Pfam" id="PF21688">
    <property type="entry name" value="FAD-depend_C"/>
    <property type="match status" value="1"/>
</dbReference>
<dbReference type="SUPFAM" id="SSF51905">
    <property type="entry name" value="FAD/NAD(P)-binding domain"/>
    <property type="match status" value="1"/>
</dbReference>
<feature type="domain" description="FAD-binding" evidence="1">
    <location>
        <begin position="88"/>
        <end position="127"/>
    </location>
</feature>
<sequence>MYILKNIKLPYQASGQDLQREVDRLLGGKDIPFELYKKSLDARKGVFYVYQVLVKKDLGKKILRSLKDRIQAYQPQDLVLENKTRVKKVVIVGTGPSGLFAGYILSQAGVQVHLIDQGEKIQDRVRSVHAMMDHGILNPQSNIQFGEGGAGTFSDGKLTSRSKDKRSREVFRIFVDNGAPEDILYEQMPHIGTDILRAVIVRMRKKIESLGGTFHFQEKFTDLVIEDGKIQAIKTDKARYQADHYILALGNSARDTFSLLDRYISLEQKPFAVGFRIEHLRQDINLAQYKIQDPLLPQASYQLNYFNREKNLSVYSFCMCPGGYVVPASSEENRLCVNGMSYHDRMATNSNSAIVMAIDPKVFGSSALAGMDFQRKIEEKAYQLGGGGFTAPVQRLEDFFLGRPSQAFGKIQASYQPQTHFADLNLIYPQEINQGIKEALLAFDKKLKGFAHPDALLTGVETRTSSPVRLLRKDYHSLEFDTLHPIGEGAGYAGGIVSSALDGVKCALQLLGCQNLQDKKD</sequence>
<name>A0A8H2M5I6_9FIRM</name>
<evidence type="ECO:0000313" key="4">
    <source>
        <dbReference type="Proteomes" id="UP000377798"/>
    </source>
</evidence>
<dbReference type="PANTHER" id="PTHR42842:SF3">
    <property type="entry name" value="FAD_NAD(P)-BINDING OXIDOREDUCTASE FAMILY PROTEIN"/>
    <property type="match status" value="1"/>
</dbReference>
<dbReference type="GO" id="GO:0071949">
    <property type="term" value="F:FAD binding"/>
    <property type="evidence" value="ECO:0007669"/>
    <property type="project" value="InterPro"/>
</dbReference>
<proteinExistence type="predicted"/>
<dbReference type="InterPro" id="IPR028348">
    <property type="entry name" value="FAD-binding_protein"/>
</dbReference>
<dbReference type="EMBL" id="CAACYI010000001">
    <property type="protein sequence ID" value="VFB16501.1"/>
    <property type="molecule type" value="Genomic_DNA"/>
</dbReference>
<dbReference type="InterPro" id="IPR036188">
    <property type="entry name" value="FAD/NAD-bd_sf"/>
</dbReference>
<keyword evidence="4" id="KW-1185">Reference proteome</keyword>
<dbReference type="Gene3D" id="3.50.50.60">
    <property type="entry name" value="FAD/NAD(P)-binding domain"/>
    <property type="match status" value="2"/>
</dbReference>
<dbReference type="Gene3D" id="3.30.70.2700">
    <property type="match status" value="1"/>
</dbReference>